<dbReference type="OrthoDB" id="550424at2759"/>
<evidence type="ECO:0000256" key="7">
    <source>
        <dbReference type="SAM" id="SignalP"/>
    </source>
</evidence>
<dbReference type="SUPFAM" id="SSF57938">
    <property type="entry name" value="DnaJ/Hsp40 cysteine-rich domain"/>
    <property type="match status" value="1"/>
</dbReference>
<dbReference type="SMART" id="SM00271">
    <property type="entry name" value="DnaJ"/>
    <property type="match status" value="1"/>
</dbReference>
<name>A0A3N4HKI2_ASCIM</name>
<dbReference type="InterPro" id="IPR001305">
    <property type="entry name" value="HSP_DnaJ_Cys-rich_dom"/>
</dbReference>
<evidence type="ECO:0000259" key="8">
    <source>
        <dbReference type="PROSITE" id="PS50076"/>
    </source>
</evidence>
<dbReference type="InterPro" id="IPR044713">
    <property type="entry name" value="DNJA1/2-like"/>
</dbReference>
<dbReference type="GO" id="GO:0006457">
    <property type="term" value="P:protein folding"/>
    <property type="evidence" value="ECO:0007669"/>
    <property type="project" value="InterPro"/>
</dbReference>
<dbReference type="GO" id="GO:0030544">
    <property type="term" value="F:Hsp70 protein binding"/>
    <property type="evidence" value="ECO:0007669"/>
    <property type="project" value="InterPro"/>
</dbReference>
<sequence length="408" mass="45936">MRFNFFFLLSLLPFALAADYYKLLGVSKDATEREIKTAYRKLSKKWHPDKNPGNEEAHEKFVSLAAAYETLTDAESRRIYDQYGEEGLQAHKSGQGPRHDPFDVFRSFFGGGGGGGGYGGQQRRGQNMEVRIKVPLRDFYTGKEVKFGVEKQAICDACEGSGSHDGKTEECSTCGGRGVRIVKHMLAPGIFQQVQSMCDACGGKGHIISHPCSTCHGQRVVRKTEEFVLHVEKGMPRGHKVVFEGESDESPDWVTGDLYVQIEEQTASEALQAEAEEDEDDQHPTDGFFMRRRGDHLHWKEVLSLREALLGDWDRNVTHLDGHIVRLHRDKGQTVQPGFVEMIKGEGMPIFNSESFTGEYGDLVVEYDVILPDKMESGMQKELRAVFEKYRKKAPKEWAPSGSQHDEL</sequence>
<dbReference type="STRING" id="1160509.A0A3N4HKI2"/>
<keyword evidence="5" id="KW-0143">Chaperone</keyword>
<dbReference type="CDD" id="cd06257">
    <property type="entry name" value="DnaJ"/>
    <property type="match status" value="1"/>
</dbReference>
<dbReference type="InterPro" id="IPR036410">
    <property type="entry name" value="HSP_DnaJ_Cys-rich_dom_sf"/>
</dbReference>
<dbReference type="Gene3D" id="2.60.260.20">
    <property type="entry name" value="Urease metallochaperone UreE, N-terminal domain"/>
    <property type="match status" value="2"/>
</dbReference>
<evidence type="ECO:0000256" key="2">
    <source>
        <dbReference type="ARBA" id="ARBA00022737"/>
    </source>
</evidence>
<keyword evidence="3 6" id="KW-0863">Zinc-finger</keyword>
<proteinExistence type="predicted"/>
<dbReference type="SUPFAM" id="SSF46565">
    <property type="entry name" value="Chaperone J-domain"/>
    <property type="match status" value="1"/>
</dbReference>
<keyword evidence="2" id="KW-0677">Repeat</keyword>
<feature type="domain" description="J" evidence="8">
    <location>
        <begin position="19"/>
        <end position="84"/>
    </location>
</feature>
<dbReference type="InterPro" id="IPR002939">
    <property type="entry name" value="DnaJ_C"/>
</dbReference>
<dbReference type="Pfam" id="PF00226">
    <property type="entry name" value="DnaJ"/>
    <property type="match status" value="1"/>
</dbReference>
<keyword evidence="11" id="KW-1185">Reference proteome</keyword>
<feature type="zinc finger region" description="CR-type" evidence="6">
    <location>
        <begin position="142"/>
        <end position="224"/>
    </location>
</feature>
<dbReference type="Pfam" id="PF00684">
    <property type="entry name" value="DnaJ_CXXCXGXG"/>
    <property type="match status" value="1"/>
</dbReference>
<feature type="signal peptide" evidence="7">
    <location>
        <begin position="1"/>
        <end position="17"/>
    </location>
</feature>
<dbReference type="InterPro" id="IPR036869">
    <property type="entry name" value="J_dom_sf"/>
</dbReference>
<dbReference type="PRINTS" id="PR00625">
    <property type="entry name" value="JDOMAIN"/>
</dbReference>
<dbReference type="AlphaFoldDB" id="A0A3N4HKI2"/>
<evidence type="ECO:0000313" key="11">
    <source>
        <dbReference type="Proteomes" id="UP000275078"/>
    </source>
</evidence>
<dbReference type="Pfam" id="PF01556">
    <property type="entry name" value="DnaJ_C"/>
    <property type="match status" value="2"/>
</dbReference>
<accession>A0A3N4HKI2</accession>
<dbReference type="CDD" id="cd10719">
    <property type="entry name" value="DnaJ_zf"/>
    <property type="match status" value="1"/>
</dbReference>
<dbReference type="GO" id="GO:0051082">
    <property type="term" value="F:unfolded protein binding"/>
    <property type="evidence" value="ECO:0007669"/>
    <property type="project" value="InterPro"/>
</dbReference>
<evidence type="ECO:0000256" key="4">
    <source>
        <dbReference type="ARBA" id="ARBA00022833"/>
    </source>
</evidence>
<dbReference type="GO" id="GO:0008270">
    <property type="term" value="F:zinc ion binding"/>
    <property type="evidence" value="ECO:0007669"/>
    <property type="project" value="UniProtKB-KW"/>
</dbReference>
<evidence type="ECO:0000313" key="10">
    <source>
        <dbReference type="EMBL" id="RPA74373.1"/>
    </source>
</evidence>
<dbReference type="PROSITE" id="PS00636">
    <property type="entry name" value="DNAJ_1"/>
    <property type="match status" value="1"/>
</dbReference>
<dbReference type="Gene3D" id="2.10.230.10">
    <property type="entry name" value="Heat shock protein DnaJ, cysteine-rich domain"/>
    <property type="match status" value="1"/>
</dbReference>
<reference evidence="10 11" key="1">
    <citation type="journal article" date="2018" name="Nat. Ecol. Evol.">
        <title>Pezizomycetes genomes reveal the molecular basis of ectomycorrhizal truffle lifestyle.</title>
        <authorList>
            <person name="Murat C."/>
            <person name="Payen T."/>
            <person name="Noel B."/>
            <person name="Kuo A."/>
            <person name="Morin E."/>
            <person name="Chen J."/>
            <person name="Kohler A."/>
            <person name="Krizsan K."/>
            <person name="Balestrini R."/>
            <person name="Da Silva C."/>
            <person name="Montanini B."/>
            <person name="Hainaut M."/>
            <person name="Levati E."/>
            <person name="Barry K.W."/>
            <person name="Belfiori B."/>
            <person name="Cichocki N."/>
            <person name="Clum A."/>
            <person name="Dockter R.B."/>
            <person name="Fauchery L."/>
            <person name="Guy J."/>
            <person name="Iotti M."/>
            <person name="Le Tacon F."/>
            <person name="Lindquist E.A."/>
            <person name="Lipzen A."/>
            <person name="Malagnac F."/>
            <person name="Mello A."/>
            <person name="Molinier V."/>
            <person name="Miyauchi S."/>
            <person name="Poulain J."/>
            <person name="Riccioni C."/>
            <person name="Rubini A."/>
            <person name="Sitrit Y."/>
            <person name="Splivallo R."/>
            <person name="Traeger S."/>
            <person name="Wang M."/>
            <person name="Zifcakova L."/>
            <person name="Wipf D."/>
            <person name="Zambonelli A."/>
            <person name="Paolocci F."/>
            <person name="Nowrousian M."/>
            <person name="Ottonello S."/>
            <person name="Baldrian P."/>
            <person name="Spatafora J.W."/>
            <person name="Henrissat B."/>
            <person name="Nagy L.G."/>
            <person name="Aury J.M."/>
            <person name="Wincker P."/>
            <person name="Grigoriev I.V."/>
            <person name="Bonfante P."/>
            <person name="Martin F.M."/>
        </authorList>
    </citation>
    <scope>NUCLEOTIDE SEQUENCE [LARGE SCALE GENOMIC DNA]</scope>
    <source>
        <strain evidence="10 11">RN42</strain>
    </source>
</reference>
<dbReference type="InterPro" id="IPR008971">
    <property type="entry name" value="HSP40/DnaJ_pept-bd"/>
</dbReference>
<evidence type="ECO:0000256" key="3">
    <source>
        <dbReference type="ARBA" id="ARBA00022771"/>
    </source>
</evidence>
<feature type="domain" description="CR-type" evidence="9">
    <location>
        <begin position="142"/>
        <end position="224"/>
    </location>
</feature>
<evidence type="ECO:0000256" key="6">
    <source>
        <dbReference type="PROSITE-ProRule" id="PRU00546"/>
    </source>
</evidence>
<dbReference type="EMBL" id="ML119792">
    <property type="protein sequence ID" value="RPA74373.1"/>
    <property type="molecule type" value="Genomic_DNA"/>
</dbReference>
<keyword evidence="1 6" id="KW-0479">Metal-binding</keyword>
<evidence type="ECO:0000256" key="1">
    <source>
        <dbReference type="ARBA" id="ARBA00022723"/>
    </source>
</evidence>
<feature type="chain" id="PRO_5018287852" evidence="7">
    <location>
        <begin position="18"/>
        <end position="408"/>
    </location>
</feature>
<dbReference type="SUPFAM" id="SSF49493">
    <property type="entry name" value="HSP40/DnaJ peptide-binding domain"/>
    <property type="match status" value="2"/>
</dbReference>
<dbReference type="FunFam" id="2.10.230.10:FF:000002">
    <property type="entry name" value="Molecular chaperone DnaJ"/>
    <property type="match status" value="1"/>
</dbReference>
<protein>
    <submittedName>
        <fullName evidence="10">DnaJ-domain-containing protein</fullName>
    </submittedName>
</protein>
<dbReference type="PROSITE" id="PS50076">
    <property type="entry name" value="DNAJ_2"/>
    <property type="match status" value="1"/>
</dbReference>
<keyword evidence="7" id="KW-0732">Signal</keyword>
<dbReference type="PANTHER" id="PTHR43888">
    <property type="entry name" value="DNAJ-LIKE-2, ISOFORM A-RELATED"/>
    <property type="match status" value="1"/>
</dbReference>
<gene>
    <name evidence="10" type="ORF">BJ508DRAFT_366291</name>
</gene>
<dbReference type="PROSITE" id="PS51188">
    <property type="entry name" value="ZF_CR"/>
    <property type="match status" value="1"/>
</dbReference>
<dbReference type="Proteomes" id="UP000275078">
    <property type="component" value="Unassembled WGS sequence"/>
</dbReference>
<dbReference type="InterPro" id="IPR001623">
    <property type="entry name" value="DnaJ_domain"/>
</dbReference>
<dbReference type="InterPro" id="IPR018253">
    <property type="entry name" value="DnaJ_domain_CS"/>
</dbReference>
<evidence type="ECO:0000256" key="5">
    <source>
        <dbReference type="ARBA" id="ARBA00023186"/>
    </source>
</evidence>
<evidence type="ECO:0000259" key="9">
    <source>
        <dbReference type="PROSITE" id="PS51188"/>
    </source>
</evidence>
<organism evidence="10 11">
    <name type="scientific">Ascobolus immersus RN42</name>
    <dbReference type="NCBI Taxonomy" id="1160509"/>
    <lineage>
        <taxon>Eukaryota</taxon>
        <taxon>Fungi</taxon>
        <taxon>Dikarya</taxon>
        <taxon>Ascomycota</taxon>
        <taxon>Pezizomycotina</taxon>
        <taxon>Pezizomycetes</taxon>
        <taxon>Pezizales</taxon>
        <taxon>Ascobolaceae</taxon>
        <taxon>Ascobolus</taxon>
    </lineage>
</organism>
<dbReference type="CDD" id="cd10747">
    <property type="entry name" value="DnaJ_C"/>
    <property type="match status" value="1"/>
</dbReference>
<keyword evidence="4 6" id="KW-0862">Zinc</keyword>
<dbReference type="Gene3D" id="1.10.287.110">
    <property type="entry name" value="DnaJ domain"/>
    <property type="match status" value="1"/>
</dbReference>